<keyword evidence="2" id="KW-1185">Reference proteome</keyword>
<sequence>MSKRSKAMVFSFKETKSDESDLDDEDIAVINKIPQKVPQERWKICMLLGEYVQTTQLKMIQKMLL</sequence>
<dbReference type="EMBL" id="JAIVGD010000019">
    <property type="protein sequence ID" value="KAH0748926.1"/>
    <property type="molecule type" value="Genomic_DNA"/>
</dbReference>
<organism evidence="1 2">
    <name type="scientific">Solanum tuberosum</name>
    <name type="common">Potato</name>
    <dbReference type="NCBI Taxonomy" id="4113"/>
    <lineage>
        <taxon>Eukaryota</taxon>
        <taxon>Viridiplantae</taxon>
        <taxon>Streptophyta</taxon>
        <taxon>Embryophyta</taxon>
        <taxon>Tracheophyta</taxon>
        <taxon>Spermatophyta</taxon>
        <taxon>Magnoliopsida</taxon>
        <taxon>eudicotyledons</taxon>
        <taxon>Gunneridae</taxon>
        <taxon>Pentapetalae</taxon>
        <taxon>asterids</taxon>
        <taxon>lamiids</taxon>
        <taxon>Solanales</taxon>
        <taxon>Solanaceae</taxon>
        <taxon>Solanoideae</taxon>
        <taxon>Solaneae</taxon>
        <taxon>Solanum</taxon>
    </lineage>
</organism>
<dbReference type="Proteomes" id="UP000826656">
    <property type="component" value="Unassembled WGS sequence"/>
</dbReference>
<name>A0ABQ7UIZ3_SOLTU</name>
<evidence type="ECO:0000313" key="2">
    <source>
        <dbReference type="Proteomes" id="UP000826656"/>
    </source>
</evidence>
<proteinExistence type="predicted"/>
<reference evidence="1 2" key="1">
    <citation type="journal article" date="2021" name="bioRxiv">
        <title>Chromosome-scale and haplotype-resolved genome assembly of a tetraploid potato cultivar.</title>
        <authorList>
            <person name="Sun H."/>
            <person name="Jiao W.-B."/>
            <person name="Krause K."/>
            <person name="Campoy J.A."/>
            <person name="Goel M."/>
            <person name="Folz-Donahue K."/>
            <person name="Kukat C."/>
            <person name="Huettel B."/>
            <person name="Schneeberger K."/>
        </authorList>
    </citation>
    <scope>NUCLEOTIDE SEQUENCE [LARGE SCALE GENOMIC DNA]</scope>
    <source>
        <strain evidence="1">SolTubOtavaFocal</strain>
        <tissue evidence="1">Leaves</tissue>
    </source>
</reference>
<comment type="caution">
    <text evidence="1">The sequence shown here is derived from an EMBL/GenBank/DDBJ whole genome shotgun (WGS) entry which is preliminary data.</text>
</comment>
<protein>
    <submittedName>
        <fullName evidence="1">Uncharacterized protein</fullName>
    </submittedName>
</protein>
<accession>A0ABQ7UIZ3</accession>
<evidence type="ECO:0000313" key="1">
    <source>
        <dbReference type="EMBL" id="KAH0748926.1"/>
    </source>
</evidence>
<gene>
    <name evidence="1" type="ORF">KY290_028158</name>
</gene>